<sequence length="222" mass="24698">MSIDEVVPVLDVHPPHEAVHGWRDFLLHLLTITIGLLIALSLEGMVEWEHHRHLVHEAEASLHAEIKSNSDGLQKMLTEVEKQQSLLKQDVVTLKGFMAKPKPKHGTMEIGFHISNFDSVSWKTAQSTGALAYMPYGKAQEFAEIYSTQDELQAAEQVAARDAIISLAPFMNSEEKDPDPDAAEANAIKDKIEVLQGQLLLVDSLVKGLDQEYKKFLAAHSE</sequence>
<dbReference type="eggNOG" id="ENOG5032SH4">
    <property type="taxonomic scope" value="Bacteria"/>
</dbReference>
<dbReference type="Proteomes" id="UP000000343">
    <property type="component" value="Chromosome"/>
</dbReference>
<name>E8WWV7_GRATM</name>
<dbReference type="HOGENOM" id="CLU_1223306_0_0_0"/>
<accession>E8WWV7</accession>
<gene>
    <name evidence="1" type="ordered locus">AciX9_0363</name>
</gene>
<dbReference type="RefSeq" id="WP_013578763.1">
    <property type="nucleotide sequence ID" value="NC_015064.1"/>
</dbReference>
<dbReference type="KEGG" id="acm:AciX9_0363"/>
<evidence type="ECO:0000313" key="2">
    <source>
        <dbReference type="Proteomes" id="UP000000343"/>
    </source>
</evidence>
<proteinExistence type="predicted"/>
<protein>
    <submittedName>
        <fullName evidence="1">Uncharacterized protein</fullName>
    </submittedName>
</protein>
<dbReference type="EMBL" id="CP002480">
    <property type="protein sequence ID" value="ADW67435.1"/>
    <property type="molecule type" value="Genomic_DNA"/>
</dbReference>
<evidence type="ECO:0000313" key="1">
    <source>
        <dbReference type="EMBL" id="ADW67435.1"/>
    </source>
</evidence>
<organism evidence="2">
    <name type="scientific">Granulicella tundricola (strain ATCC BAA-1859 / DSM 23138 / MP5ACTX9)</name>
    <dbReference type="NCBI Taxonomy" id="1198114"/>
    <lineage>
        <taxon>Bacteria</taxon>
        <taxon>Pseudomonadati</taxon>
        <taxon>Acidobacteriota</taxon>
        <taxon>Terriglobia</taxon>
        <taxon>Terriglobales</taxon>
        <taxon>Acidobacteriaceae</taxon>
        <taxon>Granulicella</taxon>
    </lineage>
</organism>
<reference evidence="2" key="1">
    <citation type="submission" date="2011-01" db="EMBL/GenBank/DDBJ databases">
        <title>Complete sequence of chromosome of Acidobacterium sp. MP5ACTX9.</title>
        <authorList>
            <consortium name="US DOE Joint Genome Institute"/>
            <person name="Lucas S."/>
            <person name="Copeland A."/>
            <person name="Lapidus A."/>
            <person name="Cheng J.-F."/>
            <person name="Goodwin L."/>
            <person name="Pitluck S."/>
            <person name="Teshima H."/>
            <person name="Detter J.C."/>
            <person name="Han C."/>
            <person name="Tapia R."/>
            <person name="Land M."/>
            <person name="Hauser L."/>
            <person name="Kyrpides N."/>
            <person name="Ivanova N."/>
            <person name="Ovchinnikova G."/>
            <person name="Pagani I."/>
            <person name="Rawat S.R."/>
            <person name="Mannisto M."/>
            <person name="Haggblom M.M."/>
            <person name="Woyke T."/>
        </authorList>
    </citation>
    <scope>NUCLEOTIDE SEQUENCE [LARGE SCALE GENOMIC DNA]</scope>
    <source>
        <strain evidence="2">MP5ACTX9</strain>
    </source>
</reference>
<dbReference type="PaxDb" id="1198114-AciX9_0363"/>
<dbReference type="AlphaFoldDB" id="E8WWV7"/>
<keyword evidence="2" id="KW-1185">Reference proteome</keyword>